<protein>
    <recommendedName>
        <fullName evidence="8">CASP-like protein</fullName>
    </recommendedName>
</protein>
<gene>
    <name evidence="11" type="ORF">OSB04_024837</name>
</gene>
<dbReference type="Pfam" id="PF04535">
    <property type="entry name" value="CASP_dom"/>
    <property type="match status" value="1"/>
</dbReference>
<feature type="transmembrane region" description="Helical" evidence="8">
    <location>
        <begin position="181"/>
        <end position="205"/>
    </location>
</feature>
<dbReference type="EMBL" id="JARYMX010000006">
    <property type="protein sequence ID" value="KAJ9545130.1"/>
    <property type="molecule type" value="Genomic_DNA"/>
</dbReference>
<feature type="region of interest" description="Disordered" evidence="9">
    <location>
        <begin position="1"/>
        <end position="42"/>
    </location>
</feature>
<evidence type="ECO:0000256" key="6">
    <source>
        <dbReference type="ARBA" id="ARBA00022989"/>
    </source>
</evidence>
<dbReference type="GO" id="GO:0005886">
    <property type="term" value="C:plasma membrane"/>
    <property type="evidence" value="ECO:0007669"/>
    <property type="project" value="UniProtKB-SubCell"/>
</dbReference>
<evidence type="ECO:0000256" key="3">
    <source>
        <dbReference type="ARBA" id="ARBA00011489"/>
    </source>
</evidence>
<comment type="subcellular location">
    <subcellularLocation>
        <location evidence="1 8">Cell membrane</location>
        <topology evidence="1 8">Multi-pass membrane protein</topology>
    </subcellularLocation>
</comment>
<accession>A0AA38SLW3</accession>
<evidence type="ECO:0000256" key="9">
    <source>
        <dbReference type="SAM" id="MobiDB-lite"/>
    </source>
</evidence>
<dbReference type="AlphaFoldDB" id="A0AA38SLW3"/>
<comment type="similarity">
    <text evidence="2 8">Belongs to the Casparian strip membrane proteins (CASP) family.</text>
</comment>
<reference evidence="11" key="1">
    <citation type="submission" date="2023-03" db="EMBL/GenBank/DDBJ databases">
        <title>Chromosome-scale reference genome and RAD-based genetic map of yellow starthistle (Centaurea solstitialis) reveal putative structural variation and QTLs associated with invader traits.</title>
        <authorList>
            <person name="Reatini B."/>
            <person name="Cang F.A."/>
            <person name="Jiang Q."/>
            <person name="Mckibben M.T.W."/>
            <person name="Barker M.S."/>
            <person name="Rieseberg L.H."/>
            <person name="Dlugosch K.M."/>
        </authorList>
    </citation>
    <scope>NUCLEOTIDE SEQUENCE</scope>
    <source>
        <strain evidence="11">CAN-66</strain>
        <tissue evidence="11">Leaf</tissue>
    </source>
</reference>
<keyword evidence="7 8" id="KW-0472">Membrane</keyword>
<keyword evidence="6 8" id="KW-1133">Transmembrane helix</keyword>
<evidence type="ECO:0000256" key="7">
    <source>
        <dbReference type="ARBA" id="ARBA00023136"/>
    </source>
</evidence>
<keyword evidence="12" id="KW-1185">Reference proteome</keyword>
<evidence type="ECO:0000313" key="12">
    <source>
        <dbReference type="Proteomes" id="UP001172457"/>
    </source>
</evidence>
<evidence type="ECO:0000256" key="8">
    <source>
        <dbReference type="RuleBase" id="RU361233"/>
    </source>
</evidence>
<dbReference type="Proteomes" id="UP001172457">
    <property type="component" value="Chromosome 6"/>
</dbReference>
<evidence type="ECO:0000256" key="2">
    <source>
        <dbReference type="ARBA" id="ARBA00007651"/>
    </source>
</evidence>
<keyword evidence="5 8" id="KW-0812">Transmembrane</keyword>
<evidence type="ECO:0000256" key="1">
    <source>
        <dbReference type="ARBA" id="ARBA00004651"/>
    </source>
</evidence>
<proteinExistence type="inferred from homology"/>
<keyword evidence="4 8" id="KW-1003">Cell membrane</keyword>
<dbReference type="PANTHER" id="PTHR33573">
    <property type="entry name" value="CASP-LIKE PROTEIN 4A4"/>
    <property type="match status" value="1"/>
</dbReference>
<feature type="domain" description="Casparian strip membrane protein" evidence="10">
    <location>
        <begin position="61"/>
        <end position="191"/>
    </location>
</feature>
<feature type="transmembrane region" description="Helical" evidence="8">
    <location>
        <begin position="65"/>
        <end position="83"/>
    </location>
</feature>
<evidence type="ECO:0000256" key="4">
    <source>
        <dbReference type="ARBA" id="ARBA00022475"/>
    </source>
</evidence>
<comment type="caution">
    <text evidence="11">The sequence shown here is derived from an EMBL/GenBank/DDBJ whole genome shotgun (WGS) entry which is preliminary data.</text>
</comment>
<sequence length="210" mass="23406">MSSSTNPQEAETTAKTSPEKPQPTPPPPPPPKDVESQNQPPQPNYTVVGIFRRWRHEDISKKGSFGLRSSALLFSLLAFVIMACNNHGDWRSYNKYEEFRYELAIAILSSIYTGFQVWRQYRLISTGKEVLSFSEQNLALIDFVGDQIMAYLLISAASAAVPMTNRMREGADNAFTDSLAASISMEFFAFFILGSSAILSGYKLVKSSRV</sequence>
<evidence type="ECO:0000259" key="10">
    <source>
        <dbReference type="Pfam" id="PF04535"/>
    </source>
</evidence>
<feature type="transmembrane region" description="Helical" evidence="8">
    <location>
        <begin position="99"/>
        <end position="118"/>
    </location>
</feature>
<dbReference type="InterPro" id="IPR006702">
    <property type="entry name" value="CASP_dom"/>
</dbReference>
<feature type="compositionally biased region" description="Polar residues" evidence="9">
    <location>
        <begin position="1"/>
        <end position="16"/>
    </location>
</feature>
<name>A0AA38SLW3_9ASTR</name>
<organism evidence="11 12">
    <name type="scientific">Centaurea solstitialis</name>
    <name type="common">yellow star-thistle</name>
    <dbReference type="NCBI Taxonomy" id="347529"/>
    <lineage>
        <taxon>Eukaryota</taxon>
        <taxon>Viridiplantae</taxon>
        <taxon>Streptophyta</taxon>
        <taxon>Embryophyta</taxon>
        <taxon>Tracheophyta</taxon>
        <taxon>Spermatophyta</taxon>
        <taxon>Magnoliopsida</taxon>
        <taxon>eudicotyledons</taxon>
        <taxon>Gunneridae</taxon>
        <taxon>Pentapetalae</taxon>
        <taxon>asterids</taxon>
        <taxon>campanulids</taxon>
        <taxon>Asterales</taxon>
        <taxon>Asteraceae</taxon>
        <taxon>Carduoideae</taxon>
        <taxon>Cardueae</taxon>
        <taxon>Centaureinae</taxon>
        <taxon>Centaurea</taxon>
    </lineage>
</organism>
<feature type="compositionally biased region" description="Pro residues" evidence="9">
    <location>
        <begin position="20"/>
        <end position="31"/>
    </location>
</feature>
<evidence type="ECO:0000313" key="11">
    <source>
        <dbReference type="EMBL" id="KAJ9545130.1"/>
    </source>
</evidence>
<evidence type="ECO:0000256" key="5">
    <source>
        <dbReference type="ARBA" id="ARBA00022692"/>
    </source>
</evidence>
<dbReference type="PANTHER" id="PTHR33573:SF57">
    <property type="entry name" value="CASP-LIKE PROTEIN 4B1"/>
    <property type="match status" value="1"/>
</dbReference>
<feature type="transmembrane region" description="Helical" evidence="8">
    <location>
        <begin position="139"/>
        <end position="161"/>
    </location>
</feature>
<comment type="subunit">
    <text evidence="3 8">Homodimer and heterodimers.</text>
</comment>